<reference evidence="1 2" key="1">
    <citation type="submission" date="2021-11" db="EMBL/GenBank/DDBJ databases">
        <title>Whole genome of Geoglobus acetivorans.</title>
        <authorList>
            <person name="Liu D."/>
        </authorList>
    </citation>
    <scope>NUCLEOTIDE SEQUENCE [LARGE SCALE GENOMIC DNA]</scope>
    <source>
        <strain evidence="1 2">SBH6</strain>
    </source>
</reference>
<dbReference type="Proteomes" id="UP001492541">
    <property type="component" value="Chromosome"/>
</dbReference>
<sequence>MKCPHCGNYIENTLWEALKPYRELSDKVVITNIDTVLDVGPRIRAIFEEKNGKLKIRGYQAVTLKKVARALRVPLYYIERRNELVNLYEFNPRQKVYSDYFLRADQLLPVFSGSVEELGDWIYRKFILQAPPLAKKERRW</sequence>
<evidence type="ECO:0000313" key="2">
    <source>
        <dbReference type="Proteomes" id="UP001492541"/>
    </source>
</evidence>
<dbReference type="RefSeq" id="WP_193808378.1">
    <property type="nucleotide sequence ID" value="NZ_CP087714.1"/>
</dbReference>
<dbReference type="GeneID" id="90449751"/>
<organism evidence="1 2">
    <name type="scientific">Geoglobus acetivorans</name>
    <dbReference type="NCBI Taxonomy" id="565033"/>
    <lineage>
        <taxon>Archaea</taxon>
        <taxon>Methanobacteriati</taxon>
        <taxon>Methanobacteriota</taxon>
        <taxon>Archaeoglobi</taxon>
        <taxon>Archaeoglobales</taxon>
        <taxon>Archaeoglobaceae</taxon>
        <taxon>Geoglobus</taxon>
    </lineage>
</organism>
<accession>A0ABZ3H3M7</accession>
<dbReference type="EMBL" id="CP087714">
    <property type="protein sequence ID" value="XAT63315.1"/>
    <property type="molecule type" value="Genomic_DNA"/>
</dbReference>
<gene>
    <name evidence="1" type="ORF">LPQ35_08625</name>
</gene>
<name>A0ABZ3H3M7_GEOAI</name>
<keyword evidence="2" id="KW-1185">Reference proteome</keyword>
<proteinExistence type="predicted"/>
<protein>
    <submittedName>
        <fullName evidence="1">Uncharacterized protein</fullName>
    </submittedName>
</protein>
<evidence type="ECO:0000313" key="1">
    <source>
        <dbReference type="EMBL" id="XAT63315.1"/>
    </source>
</evidence>